<dbReference type="EMBL" id="JAOYFB010000004">
    <property type="protein sequence ID" value="KAK4014052.1"/>
    <property type="molecule type" value="Genomic_DNA"/>
</dbReference>
<sequence length="253" mass="27852">MSVLVGRQPIYCPCPSAHMLSRPPVLLNAHGLINCQFPRFRLPFTHLVFQKPHPAIYLSQYIAVYVGPYKVIRQVTELNYELRKTGGKKTLVEHVSEMKKFVVESDEESDSDEEVEKLEHADTDLDVKRTDTDLDVEHADADSGVKRADNGSEEALAETEEGMACAETDTGETPEADTGVTSDTSTAAAAVEPPARREKGRMRRRSLKPIAEMDEGLQYGKDSAVPAATESPAGRPTRGRNLNTVLLLSQKST</sequence>
<evidence type="ECO:0000256" key="1">
    <source>
        <dbReference type="SAM" id="MobiDB-lite"/>
    </source>
</evidence>
<evidence type="ECO:0000313" key="3">
    <source>
        <dbReference type="EMBL" id="KAK4014052.1"/>
    </source>
</evidence>
<evidence type="ECO:0000313" key="4">
    <source>
        <dbReference type="Proteomes" id="UP001234178"/>
    </source>
</evidence>
<feature type="domain" description="Integrase p58-like C-terminal" evidence="2">
    <location>
        <begin position="67"/>
        <end position="100"/>
    </location>
</feature>
<feature type="region of interest" description="Disordered" evidence="1">
    <location>
        <begin position="103"/>
        <end position="243"/>
    </location>
</feature>
<comment type="caution">
    <text evidence="3">The sequence shown here is derived from an EMBL/GenBank/DDBJ whole genome shotgun (WGS) entry which is preliminary data.</text>
</comment>
<feature type="compositionally biased region" description="Basic and acidic residues" evidence="1">
    <location>
        <begin position="117"/>
        <end position="150"/>
    </location>
</feature>
<feature type="compositionally biased region" description="Low complexity" evidence="1">
    <location>
        <begin position="176"/>
        <end position="193"/>
    </location>
</feature>
<dbReference type="InterPro" id="IPR054465">
    <property type="entry name" value="Integrase_p58-like_C"/>
</dbReference>
<proteinExistence type="predicted"/>
<protein>
    <recommendedName>
        <fullName evidence="2">Integrase p58-like C-terminal domain-containing protein</fullName>
    </recommendedName>
</protein>
<evidence type="ECO:0000259" key="2">
    <source>
        <dbReference type="Pfam" id="PF22938"/>
    </source>
</evidence>
<feature type="compositionally biased region" description="Basic residues" evidence="1">
    <location>
        <begin position="198"/>
        <end position="207"/>
    </location>
</feature>
<feature type="compositionally biased region" description="Acidic residues" evidence="1">
    <location>
        <begin position="104"/>
        <end position="116"/>
    </location>
</feature>
<name>A0ABQ9ZMB8_9CRUS</name>
<accession>A0ABQ9ZMB8</accession>
<keyword evidence="4" id="KW-1185">Reference proteome</keyword>
<dbReference type="Proteomes" id="UP001234178">
    <property type="component" value="Unassembled WGS sequence"/>
</dbReference>
<dbReference type="Pfam" id="PF22938">
    <property type="entry name" value="Integrase_p58_C"/>
    <property type="match status" value="1"/>
</dbReference>
<reference evidence="3 4" key="1">
    <citation type="journal article" date="2023" name="Nucleic Acids Res.">
        <title>The hologenome of Daphnia magna reveals possible DNA methylation and microbiome-mediated evolution of the host genome.</title>
        <authorList>
            <person name="Chaturvedi A."/>
            <person name="Li X."/>
            <person name="Dhandapani V."/>
            <person name="Marshall H."/>
            <person name="Kissane S."/>
            <person name="Cuenca-Cambronero M."/>
            <person name="Asole G."/>
            <person name="Calvet F."/>
            <person name="Ruiz-Romero M."/>
            <person name="Marangio P."/>
            <person name="Guigo R."/>
            <person name="Rago D."/>
            <person name="Mirbahai L."/>
            <person name="Eastwood N."/>
            <person name="Colbourne J.K."/>
            <person name="Zhou J."/>
            <person name="Mallon E."/>
            <person name="Orsini L."/>
        </authorList>
    </citation>
    <scope>NUCLEOTIDE SEQUENCE [LARGE SCALE GENOMIC DNA]</scope>
    <source>
        <strain evidence="3">LRV0_1</strain>
    </source>
</reference>
<gene>
    <name evidence="3" type="ORF">OUZ56_026598</name>
</gene>
<organism evidence="3 4">
    <name type="scientific">Daphnia magna</name>
    <dbReference type="NCBI Taxonomy" id="35525"/>
    <lineage>
        <taxon>Eukaryota</taxon>
        <taxon>Metazoa</taxon>
        <taxon>Ecdysozoa</taxon>
        <taxon>Arthropoda</taxon>
        <taxon>Crustacea</taxon>
        <taxon>Branchiopoda</taxon>
        <taxon>Diplostraca</taxon>
        <taxon>Cladocera</taxon>
        <taxon>Anomopoda</taxon>
        <taxon>Daphniidae</taxon>
        <taxon>Daphnia</taxon>
    </lineage>
</organism>
<feature type="compositionally biased region" description="Acidic residues" evidence="1">
    <location>
        <begin position="151"/>
        <end position="161"/>
    </location>
</feature>